<dbReference type="SMART" id="SM00606">
    <property type="entry name" value="CBD_IV"/>
    <property type="match status" value="3"/>
</dbReference>
<dbReference type="SUPFAM" id="SSF49785">
    <property type="entry name" value="Galactose-binding domain-like"/>
    <property type="match status" value="4"/>
</dbReference>
<dbReference type="Gene3D" id="3.40.50.1700">
    <property type="entry name" value="Glycoside hydrolase family 3 C-terminal domain"/>
    <property type="match status" value="1"/>
</dbReference>
<dbReference type="Gene3D" id="3.20.20.300">
    <property type="entry name" value="Glycoside hydrolase, family 3, N-terminal domain"/>
    <property type="match status" value="1"/>
</dbReference>
<name>A0A3A1VPU0_9BACL</name>
<reference evidence="11 12" key="1">
    <citation type="submission" date="2018-09" db="EMBL/GenBank/DDBJ databases">
        <title>Paenibacillus aracenensis nov. sp. isolated from a cave in southern Spain.</title>
        <authorList>
            <person name="Jurado V."/>
            <person name="Gutierrez-Patricio S."/>
            <person name="Gonzalez-Pimentel J.L."/>
            <person name="Miller A.Z."/>
            <person name="Laiz L."/>
            <person name="Saiz-Jimenez C."/>
        </authorList>
    </citation>
    <scope>NUCLEOTIDE SEQUENCE [LARGE SCALE GENOMIC DNA]</scope>
    <source>
        <strain evidence="11 12">DSM 22867</strain>
    </source>
</reference>
<feature type="domain" description="SLH" evidence="10">
    <location>
        <begin position="2372"/>
        <end position="2435"/>
    </location>
</feature>
<feature type="domain" description="CBM6" evidence="9">
    <location>
        <begin position="1868"/>
        <end position="1990"/>
    </location>
</feature>
<dbReference type="Proteomes" id="UP000266482">
    <property type="component" value="Unassembled WGS sequence"/>
</dbReference>
<dbReference type="InterPro" id="IPR006584">
    <property type="entry name" value="Cellulose-bd_IV"/>
</dbReference>
<dbReference type="PRINTS" id="PR00133">
    <property type="entry name" value="GLHYDRLASE3"/>
</dbReference>
<dbReference type="InterPro" id="IPR036881">
    <property type="entry name" value="Glyco_hydro_3_C_sf"/>
</dbReference>
<dbReference type="CDD" id="cd04080">
    <property type="entry name" value="CBM6_cellulase-like"/>
    <property type="match status" value="2"/>
</dbReference>
<dbReference type="PROSITE" id="PS51175">
    <property type="entry name" value="CBM6"/>
    <property type="match status" value="3"/>
</dbReference>
<evidence type="ECO:0000256" key="7">
    <source>
        <dbReference type="RuleBase" id="RU361161"/>
    </source>
</evidence>
<evidence type="ECO:0000256" key="1">
    <source>
        <dbReference type="ARBA" id="ARBA00000448"/>
    </source>
</evidence>
<dbReference type="SUPFAM" id="SSF52279">
    <property type="entry name" value="Beta-D-glucan exohydrolase, C-terminal domain"/>
    <property type="match status" value="1"/>
</dbReference>
<evidence type="ECO:0000256" key="6">
    <source>
        <dbReference type="ARBA" id="ARBA00023295"/>
    </source>
</evidence>
<keyword evidence="4 8" id="KW-0732">Signal</keyword>
<evidence type="ECO:0000256" key="4">
    <source>
        <dbReference type="ARBA" id="ARBA00022729"/>
    </source>
</evidence>
<dbReference type="InterPro" id="IPR001764">
    <property type="entry name" value="Glyco_hydro_3_N"/>
</dbReference>
<dbReference type="SUPFAM" id="SSF51011">
    <property type="entry name" value="Glycosyl hydrolase domain"/>
    <property type="match status" value="1"/>
</dbReference>
<sequence length="2494" mass="264739">MGRKAKRLLSSFLAFALVTGLLSGMTAPFAEAAAGLPAYLDPAKTVEERAADLLSRMTVEEKAGQMIQAERANITPQEVKQYYIGSVLSGGGSFPNGRQSDSTPGKWRELTDSYQDGALSTRLGIPLLYGVDAVHGHNNVIGATLFPHNIGLGAANNPELTEAIGSAVAKEMRATGVNWDFAPTIAAPQDIRWGRTYEGFSSDPARSGALGAAFVEGLQGEKGGAWLTPENAVGTAKHFIGEGFTDNGKNQGDITQYTEEQIIAHDLQMYQAAIDAGVQTVMASYHSIAGLKMHAHKRLLTDVLKGELGFKGFVISDYNAVQQITRDHEGNAVSGLKNQLRVSVNAGVDMFMLTGDWKNALNHLIALVGEGAITEERLDDAVLRILKVKIAAGLFEQPKADTDIADYVGADEHRDIARQAVAESLVLLKNDEVNGEPILAQLPDMDRIFVAGRSANDIGIQSGGWSITWQGASGNITEGTTILEGIREAAAGSNKTVTYNKHGRGAAGYDVAIAVVGETPYAESNGDKTDLNLEEVDLETIRNIRAADPDIPIVVVLVSGRPMTIGDQLDDWQGLVAAWLPGTEGRGVADVLLGGRDFAGTNPIEWPFYVNSDYPLTEDSDNLLFDVGYGLTRDEATPELPDAPPLPQPDAEAIPGKIEAEAFAAKSSGLNTETTSDEGGGMNIGWTSAGAWLDYTVNVTEPGTYKAAFRYAGNGGSTGIRVKSESGATLGTLNVGTTGGWQNWATAEVSDIVLRQEGVQKLRLEFIAGDINFNWVEFTRTGDVPSDNGGGGGSDPTGGEGTGAIIVEDAVQSWMTNERDPADRKWYYADRSQAGDKKLEPGPALDLRLPDGSGLTAITLDPDKTYQSMLGIGTSMEETTVHNLAKMSDAKQEELLRKLFDPVGGIGISFVRLTIGTSDFTAEPFYSYNDMPPGQTDEDLSEFSIQKDFDNGIIDTVKKIQAINPNVKFFASPWSPPGWMKTTDSMVRGQVKEEYLPLVAKYYVKFLEAYAEQGIYFEAMTLQNEPLLEIDYPSTAMSWQQTSRLAKLLRAELDANGNGLVKSVKLWMFDHNPGDTMAFPAMVLGDAAEGAYDAVEGTAFHDYGGELSEMSRLHDMFPEKSVYLTERAVWGTTGADRIAQYFRNYARSYNNWVTMLDSDIATHQWVGIPDPTPVIQDSANPDNYWLLPEYYLLGHYTKFVKPGYVRIDSNYGSASTVTNVAFKSPDGKEIVTVVINRTNDPQPFKLLVDGLQMNATLPAKSVATYVFDRTQILKPGATLEAAAFASASGTYTNPGDGSISGFPADGHASFHYVAEPSQAGSYYAEIEYTGEPVNGEIALASGDSELDAIALTDASNGQSAKVRGIVSLPAGKQLLTMKAKGSGYSIVKVTLAREAAGPAAVPGLLAASQYADAYGVLTEGSSVARADNGDWVAYEVQAPASGNYGITYQYAAPQEGANISLSVNGGEPAAVALPGTGGPETVGKAAGSVALNQGTNTIRISVTDSLYRLHHIAIGETIVAEQGLIAEGGESGGEITVQLLNGTFAPELNEANWSISGLSGVGIAGVERVGDTTAKITLTGPAQEDYDVNRTALLTAASAEVSGAAAGITLTSEVTFTAADDQEVAALSEQQLGYDVDGKELSLSISGGKLLADSISEIFVSGTAITHGGVSLASAEAMPDGTVKLTLAWDGTTYYDDLQLNVHVPVTAYGDSSGGSELVASATLSGTANVKDAVDLLELNALDQFNRMKGLTVTGTGAESGFTSIDSGDYADYLVNVPEAGAYIAELTVTSNTQAYNGIVWQTEGNAVKTAVTVPNLYNQVVRIRAKLDLKEGEQLIRLSVGAGGYELRGIRFEKLNIQTMDEENASIKVEAETYAQASSGAVQTNNAGTANEFRNVGFTVVGGWLDYSVHIAKSGYYKVVYRYATPQSGVRLAMGGADGEAYGVTALGTTGDWGAYQEAVGIVQLEEGAQTLRLALVGDGANLDWFTLEETEPTTVIGGTASLPKASLKAGAYSGARTVTLSTATDGADIYYTLDGSLPSEDNGTKYSGPITMNGLTVIRAVAVKDGMLDSFIAPFTYRITPGTTPPDGGSFTPPAPDKPVVEGSKIKALAPKVDANTGIGKTAIDEDALAAALKDGTSQAVERITVNVPQAAGANGYEVVFPAEGLATNELEYILAIETASGTVQLPSDMLEQIGDAKTVSIVIRLSDSSSLREELQAEIGGRPVVELRLLIDGVQTEWSNPGTKVYVAVPYEPSGAEKELSELLTVWYIDGNGQITAVPSGRYDEKLKSVTFETDHFSAFAVVYVEKSFDDLERYDWAKHEIEVMAAKGIITGVSDSAYAPERQVKRADFLLLLARALGWKSQASDAPSSGSFTDVAAGDYYYEAVMAAKSLGIVTGRTDGSFDPNASITRQEMMAMTARALAVSDKSLEDADLELLQGFSDLEKLADYAKESAALLIANGIVQGSAGKLSPLGSTTRAEAALIVYRIYNL</sequence>
<accession>A0A3A1VPU0</accession>
<dbReference type="InterPro" id="IPR033453">
    <property type="entry name" value="Glyco_hydro_30_TIM-barrel"/>
</dbReference>
<dbReference type="GO" id="GO:0009251">
    <property type="term" value="P:glucan catabolic process"/>
    <property type="evidence" value="ECO:0007669"/>
    <property type="project" value="TreeGrafter"/>
</dbReference>
<dbReference type="EMBL" id="QXQA01000001">
    <property type="protein sequence ID" value="RIX60563.1"/>
    <property type="molecule type" value="Genomic_DNA"/>
</dbReference>
<protein>
    <recommendedName>
        <fullName evidence="3">beta-glucosidase</fullName>
        <ecNumber evidence="3">3.2.1.21</ecNumber>
    </recommendedName>
</protein>
<dbReference type="EC" id="3.2.1.21" evidence="3"/>
<dbReference type="InterPro" id="IPR005084">
    <property type="entry name" value="CBM6"/>
</dbReference>
<dbReference type="InterPro" id="IPR013780">
    <property type="entry name" value="Glyco_hydro_b"/>
</dbReference>
<feature type="signal peptide" evidence="8">
    <location>
        <begin position="1"/>
        <end position="32"/>
    </location>
</feature>
<dbReference type="OrthoDB" id="9805821at2"/>
<feature type="chain" id="PRO_5017287132" description="beta-glucosidase" evidence="8">
    <location>
        <begin position="33"/>
        <end position="2494"/>
    </location>
</feature>
<dbReference type="Pfam" id="PF00395">
    <property type="entry name" value="SLH"/>
    <property type="match status" value="3"/>
</dbReference>
<dbReference type="InterPro" id="IPR059177">
    <property type="entry name" value="GH29D-like_dom"/>
</dbReference>
<dbReference type="InterPro" id="IPR036962">
    <property type="entry name" value="Glyco_hydro_3_N_sf"/>
</dbReference>
<dbReference type="PANTHER" id="PTHR30620">
    <property type="entry name" value="PERIPLASMIC BETA-GLUCOSIDASE-RELATED"/>
    <property type="match status" value="1"/>
</dbReference>
<dbReference type="PROSITE" id="PS00775">
    <property type="entry name" value="GLYCOSYL_HYDROL_F3"/>
    <property type="match status" value="1"/>
</dbReference>
<dbReference type="Pfam" id="PF13290">
    <property type="entry name" value="CHB_HEX_C_1"/>
    <property type="match status" value="1"/>
</dbReference>
<dbReference type="Pfam" id="PF00933">
    <property type="entry name" value="Glyco_hydro_3"/>
    <property type="match status" value="1"/>
</dbReference>
<proteinExistence type="inferred from homology"/>
<dbReference type="InterPro" id="IPR017853">
    <property type="entry name" value="GH"/>
</dbReference>
<comment type="similarity">
    <text evidence="2 7">Belongs to the glycosyl hydrolase 3 family.</text>
</comment>
<dbReference type="GO" id="GO:0008422">
    <property type="term" value="F:beta-glucosidase activity"/>
    <property type="evidence" value="ECO:0007669"/>
    <property type="project" value="UniProtKB-EC"/>
</dbReference>
<dbReference type="Pfam" id="PF17189">
    <property type="entry name" value="Glyco_hydro_30C"/>
    <property type="match status" value="1"/>
</dbReference>
<evidence type="ECO:0000256" key="8">
    <source>
        <dbReference type="SAM" id="SignalP"/>
    </source>
</evidence>
<dbReference type="InterPro" id="IPR051915">
    <property type="entry name" value="Cellulose_Degrad_GH3"/>
</dbReference>
<feature type="domain" description="SLH" evidence="10">
    <location>
        <begin position="2308"/>
        <end position="2371"/>
    </location>
</feature>
<keyword evidence="5 7" id="KW-0378">Hydrolase</keyword>
<dbReference type="Pfam" id="PF01915">
    <property type="entry name" value="Glyco_hydro_3_C"/>
    <property type="match status" value="1"/>
</dbReference>
<dbReference type="Gene3D" id="3.20.20.80">
    <property type="entry name" value="Glycosidases"/>
    <property type="match status" value="1"/>
</dbReference>
<gene>
    <name evidence="11" type="ORF">D3P08_03135</name>
</gene>
<dbReference type="PROSITE" id="PS51272">
    <property type="entry name" value="SLH"/>
    <property type="match status" value="3"/>
</dbReference>
<dbReference type="Gene3D" id="2.60.120.260">
    <property type="entry name" value="Galactose-binding domain-like"/>
    <property type="match status" value="4"/>
</dbReference>
<keyword evidence="12" id="KW-1185">Reference proteome</keyword>
<dbReference type="PANTHER" id="PTHR30620:SF16">
    <property type="entry name" value="LYSOSOMAL BETA GLUCOSIDASE"/>
    <property type="match status" value="1"/>
</dbReference>
<feature type="domain" description="SLH" evidence="10">
    <location>
        <begin position="2440"/>
        <end position="2494"/>
    </location>
</feature>
<feature type="domain" description="CBM6" evidence="9">
    <location>
        <begin position="1391"/>
        <end position="1515"/>
    </location>
</feature>
<dbReference type="InterPro" id="IPR008979">
    <property type="entry name" value="Galactose-bd-like_sf"/>
</dbReference>
<dbReference type="SUPFAM" id="SSF51445">
    <property type="entry name" value="(Trans)glycosidases"/>
    <property type="match status" value="2"/>
</dbReference>
<dbReference type="InterPro" id="IPR019800">
    <property type="entry name" value="Glyco_hydro_3_AS"/>
</dbReference>
<evidence type="ECO:0000256" key="5">
    <source>
        <dbReference type="ARBA" id="ARBA00022801"/>
    </source>
</evidence>
<dbReference type="InterPro" id="IPR001119">
    <property type="entry name" value="SLH_dom"/>
</dbReference>
<evidence type="ECO:0000256" key="3">
    <source>
        <dbReference type="ARBA" id="ARBA00012744"/>
    </source>
</evidence>
<evidence type="ECO:0000313" key="12">
    <source>
        <dbReference type="Proteomes" id="UP000266482"/>
    </source>
</evidence>
<dbReference type="Pfam" id="PF02055">
    <property type="entry name" value="Glyco_hydro_30"/>
    <property type="match status" value="1"/>
</dbReference>
<dbReference type="Pfam" id="PF03422">
    <property type="entry name" value="CBM_6"/>
    <property type="match status" value="3"/>
</dbReference>
<evidence type="ECO:0000259" key="9">
    <source>
        <dbReference type="PROSITE" id="PS51175"/>
    </source>
</evidence>
<dbReference type="RefSeq" id="WP_119597939.1">
    <property type="nucleotide sequence ID" value="NZ_QXQA01000001.1"/>
</dbReference>
<dbReference type="GO" id="GO:0030246">
    <property type="term" value="F:carbohydrate binding"/>
    <property type="evidence" value="ECO:0007669"/>
    <property type="project" value="InterPro"/>
</dbReference>
<feature type="domain" description="CBM6" evidence="9">
    <location>
        <begin position="656"/>
        <end position="779"/>
    </location>
</feature>
<evidence type="ECO:0000256" key="2">
    <source>
        <dbReference type="ARBA" id="ARBA00005336"/>
    </source>
</evidence>
<keyword evidence="6 7" id="KW-0326">Glycosidase</keyword>
<evidence type="ECO:0000259" key="10">
    <source>
        <dbReference type="PROSITE" id="PS51272"/>
    </source>
</evidence>
<organism evidence="11 12">
    <name type="scientific">Paenibacillus nanensis</name>
    <dbReference type="NCBI Taxonomy" id="393251"/>
    <lineage>
        <taxon>Bacteria</taxon>
        <taxon>Bacillati</taxon>
        <taxon>Bacillota</taxon>
        <taxon>Bacilli</taxon>
        <taxon>Bacillales</taxon>
        <taxon>Paenibacillaceae</taxon>
        <taxon>Paenibacillus</taxon>
    </lineage>
</organism>
<dbReference type="InterPro" id="IPR033452">
    <property type="entry name" value="GH30_C"/>
</dbReference>
<comment type="catalytic activity">
    <reaction evidence="1">
        <text>Hydrolysis of terminal, non-reducing beta-D-glucosyl residues with release of beta-D-glucose.</text>
        <dbReference type="EC" id="3.2.1.21"/>
    </reaction>
</comment>
<comment type="caution">
    <text evidence="11">The sequence shown here is derived from an EMBL/GenBank/DDBJ whole genome shotgun (WGS) entry which is preliminary data.</text>
</comment>
<dbReference type="InterPro" id="IPR002772">
    <property type="entry name" value="Glyco_hydro_3_C"/>
</dbReference>
<dbReference type="Gene3D" id="2.60.40.1180">
    <property type="entry name" value="Golgi alpha-mannosidase II"/>
    <property type="match status" value="1"/>
</dbReference>
<evidence type="ECO:0000313" key="11">
    <source>
        <dbReference type="EMBL" id="RIX60563.1"/>
    </source>
</evidence>